<dbReference type="Proteomes" id="UP000499080">
    <property type="component" value="Unassembled WGS sequence"/>
</dbReference>
<dbReference type="EMBL" id="BGPR01013785">
    <property type="protein sequence ID" value="GBN62208.1"/>
    <property type="molecule type" value="Genomic_DNA"/>
</dbReference>
<accession>A0A4Y2QDF2</accession>
<keyword evidence="2" id="KW-1185">Reference proteome</keyword>
<sequence length="104" mass="12127">MLPPLISRLPCLGAGNVHMQTKGLFDLVGLGDSLFHMLDVRKSDVSNSSTLKIAKRQKPLTVWAYRDTALVYWNRNIERTCAFQLNREYFQRIAERSFKNRRKQ</sequence>
<gene>
    <name evidence="1" type="ORF">AVEN_65908_1</name>
</gene>
<evidence type="ECO:0000313" key="2">
    <source>
        <dbReference type="Proteomes" id="UP000499080"/>
    </source>
</evidence>
<name>A0A4Y2QDF2_ARAVE</name>
<proteinExistence type="predicted"/>
<reference evidence="1 2" key="1">
    <citation type="journal article" date="2019" name="Sci. Rep.">
        <title>Orb-weaving spider Araneus ventricosus genome elucidates the spidroin gene catalogue.</title>
        <authorList>
            <person name="Kono N."/>
            <person name="Nakamura H."/>
            <person name="Ohtoshi R."/>
            <person name="Moran D.A.P."/>
            <person name="Shinohara A."/>
            <person name="Yoshida Y."/>
            <person name="Fujiwara M."/>
            <person name="Mori M."/>
            <person name="Tomita M."/>
            <person name="Arakawa K."/>
        </authorList>
    </citation>
    <scope>NUCLEOTIDE SEQUENCE [LARGE SCALE GENOMIC DNA]</scope>
</reference>
<comment type="caution">
    <text evidence="1">The sequence shown here is derived from an EMBL/GenBank/DDBJ whole genome shotgun (WGS) entry which is preliminary data.</text>
</comment>
<evidence type="ECO:0000313" key="1">
    <source>
        <dbReference type="EMBL" id="GBN62208.1"/>
    </source>
</evidence>
<protein>
    <submittedName>
        <fullName evidence="1">Uncharacterized protein</fullName>
    </submittedName>
</protein>
<organism evidence="1 2">
    <name type="scientific">Araneus ventricosus</name>
    <name type="common">Orbweaver spider</name>
    <name type="synonym">Epeira ventricosa</name>
    <dbReference type="NCBI Taxonomy" id="182803"/>
    <lineage>
        <taxon>Eukaryota</taxon>
        <taxon>Metazoa</taxon>
        <taxon>Ecdysozoa</taxon>
        <taxon>Arthropoda</taxon>
        <taxon>Chelicerata</taxon>
        <taxon>Arachnida</taxon>
        <taxon>Araneae</taxon>
        <taxon>Araneomorphae</taxon>
        <taxon>Entelegynae</taxon>
        <taxon>Araneoidea</taxon>
        <taxon>Araneidae</taxon>
        <taxon>Araneus</taxon>
    </lineage>
</organism>
<dbReference type="AlphaFoldDB" id="A0A4Y2QDF2"/>